<keyword evidence="6 8" id="KW-1133">Transmembrane helix</keyword>
<organism evidence="10 11">
    <name type="scientific">Brucella tritici</name>
    <dbReference type="NCBI Taxonomy" id="94626"/>
    <lineage>
        <taxon>Bacteria</taxon>
        <taxon>Pseudomonadati</taxon>
        <taxon>Pseudomonadota</taxon>
        <taxon>Alphaproteobacteria</taxon>
        <taxon>Hyphomicrobiales</taxon>
        <taxon>Brucellaceae</taxon>
        <taxon>Brucella/Ochrobactrum group</taxon>
        <taxon>Brucella</taxon>
    </lineage>
</organism>
<dbReference type="AlphaFoldDB" id="A0A6L3Y606"/>
<dbReference type="Gene3D" id="1.10.3720.10">
    <property type="entry name" value="MetI-like"/>
    <property type="match status" value="1"/>
</dbReference>
<keyword evidence="7 8" id="KW-0472">Membrane</keyword>
<sequence length="269" mass="29086">MSHRSIGQNGPAALVFHTLFTAFILAPLVVIVLVSFSDKGYMSMPFDGASLRWYRAMLDAPELMGAFWLSVWLGLGSATLASAVAIPAAIAIARYRFIGRDGMTALLLSPLMVPHVVLGVAFLRFFSVMGWTGSFIALLLVHALIVVPYSLRLTLGAIIGLDRDAELAARSLGATRWTSFRRILFPLILPGVVGGWVLAFIQSFDEVTMTVFIATPGTTTLPVALYHRVALMTDPLTTSVSTVMIVGTMALMFILDRVVGLDKVLIGKK</sequence>
<dbReference type="GO" id="GO:0005886">
    <property type="term" value="C:plasma membrane"/>
    <property type="evidence" value="ECO:0007669"/>
    <property type="project" value="UniProtKB-SubCell"/>
</dbReference>
<reference evidence="10 11" key="1">
    <citation type="submission" date="2019-09" db="EMBL/GenBank/DDBJ databases">
        <title>Taxonomic organization of the family Brucellaceae based on a phylogenomic approach.</title>
        <authorList>
            <person name="Leclercq S."/>
            <person name="Cloeckaert A."/>
            <person name="Zygmunt M.S."/>
        </authorList>
    </citation>
    <scope>NUCLEOTIDE SEQUENCE [LARGE SCALE GENOMIC DNA]</scope>
    <source>
        <strain evidence="10 11">WS1830</strain>
    </source>
</reference>
<dbReference type="SUPFAM" id="SSF161098">
    <property type="entry name" value="MetI-like"/>
    <property type="match status" value="1"/>
</dbReference>
<evidence type="ECO:0000256" key="5">
    <source>
        <dbReference type="ARBA" id="ARBA00022692"/>
    </source>
</evidence>
<comment type="caution">
    <text evidence="10">The sequence shown here is derived from an EMBL/GenBank/DDBJ whole genome shotgun (WGS) entry which is preliminary data.</text>
</comment>
<dbReference type="PROSITE" id="PS50928">
    <property type="entry name" value="ABC_TM1"/>
    <property type="match status" value="1"/>
</dbReference>
<dbReference type="InterPro" id="IPR035906">
    <property type="entry name" value="MetI-like_sf"/>
</dbReference>
<feature type="transmembrane region" description="Helical" evidence="8">
    <location>
        <begin position="105"/>
        <end position="123"/>
    </location>
</feature>
<dbReference type="CDD" id="cd06261">
    <property type="entry name" value="TM_PBP2"/>
    <property type="match status" value="1"/>
</dbReference>
<dbReference type="GO" id="GO:0055085">
    <property type="term" value="P:transmembrane transport"/>
    <property type="evidence" value="ECO:0007669"/>
    <property type="project" value="InterPro"/>
</dbReference>
<feature type="domain" description="ABC transmembrane type-1" evidence="9">
    <location>
        <begin position="67"/>
        <end position="255"/>
    </location>
</feature>
<evidence type="ECO:0000256" key="2">
    <source>
        <dbReference type="ARBA" id="ARBA00022448"/>
    </source>
</evidence>
<dbReference type="Pfam" id="PF00528">
    <property type="entry name" value="BPD_transp_1"/>
    <property type="match status" value="1"/>
</dbReference>
<evidence type="ECO:0000313" key="11">
    <source>
        <dbReference type="Proteomes" id="UP000481643"/>
    </source>
</evidence>
<dbReference type="InterPro" id="IPR000515">
    <property type="entry name" value="MetI-like"/>
</dbReference>
<evidence type="ECO:0000256" key="6">
    <source>
        <dbReference type="ARBA" id="ARBA00022989"/>
    </source>
</evidence>
<accession>A0A6L3Y606</accession>
<feature type="transmembrane region" description="Helical" evidence="8">
    <location>
        <begin position="182"/>
        <end position="201"/>
    </location>
</feature>
<feature type="transmembrane region" description="Helical" evidence="8">
    <location>
        <begin position="135"/>
        <end position="161"/>
    </location>
</feature>
<name>A0A6L3Y606_9HYPH</name>
<feature type="transmembrane region" description="Helical" evidence="8">
    <location>
        <begin position="238"/>
        <end position="255"/>
    </location>
</feature>
<comment type="similarity">
    <text evidence="8">Belongs to the binding-protein-dependent transport system permease family.</text>
</comment>
<evidence type="ECO:0000313" key="10">
    <source>
        <dbReference type="EMBL" id="KAB2674286.1"/>
    </source>
</evidence>
<evidence type="ECO:0000256" key="1">
    <source>
        <dbReference type="ARBA" id="ARBA00004429"/>
    </source>
</evidence>
<keyword evidence="5 8" id="KW-0812">Transmembrane</keyword>
<keyword evidence="4" id="KW-0997">Cell inner membrane</keyword>
<keyword evidence="3" id="KW-1003">Cell membrane</keyword>
<feature type="transmembrane region" description="Helical" evidence="8">
    <location>
        <begin position="12"/>
        <end position="36"/>
    </location>
</feature>
<dbReference type="EMBL" id="WBVX01000067">
    <property type="protein sequence ID" value="KAB2674286.1"/>
    <property type="molecule type" value="Genomic_DNA"/>
</dbReference>
<gene>
    <name evidence="10" type="ORF">F9L08_28690</name>
</gene>
<dbReference type="PANTHER" id="PTHR43357">
    <property type="entry name" value="INNER MEMBRANE ABC TRANSPORTER PERMEASE PROTEIN YDCV"/>
    <property type="match status" value="1"/>
</dbReference>
<dbReference type="Proteomes" id="UP000481643">
    <property type="component" value="Unassembled WGS sequence"/>
</dbReference>
<keyword evidence="2 8" id="KW-0813">Transport</keyword>
<proteinExistence type="inferred from homology"/>
<evidence type="ECO:0000256" key="8">
    <source>
        <dbReference type="RuleBase" id="RU363032"/>
    </source>
</evidence>
<feature type="transmembrane region" description="Helical" evidence="8">
    <location>
        <begin position="67"/>
        <end position="93"/>
    </location>
</feature>
<feature type="transmembrane region" description="Helical" evidence="8">
    <location>
        <begin position="207"/>
        <end position="226"/>
    </location>
</feature>
<protein>
    <submittedName>
        <fullName evidence="10">ABC transporter permease</fullName>
    </submittedName>
</protein>
<comment type="subcellular location">
    <subcellularLocation>
        <location evidence="1">Cell inner membrane</location>
        <topology evidence="1">Multi-pass membrane protein</topology>
    </subcellularLocation>
    <subcellularLocation>
        <location evidence="8">Cell membrane</location>
        <topology evidence="8">Multi-pass membrane protein</topology>
    </subcellularLocation>
</comment>
<evidence type="ECO:0000256" key="3">
    <source>
        <dbReference type="ARBA" id="ARBA00022475"/>
    </source>
</evidence>
<evidence type="ECO:0000256" key="4">
    <source>
        <dbReference type="ARBA" id="ARBA00022519"/>
    </source>
</evidence>
<dbReference type="PANTHER" id="PTHR43357:SF4">
    <property type="entry name" value="INNER MEMBRANE ABC TRANSPORTER PERMEASE PROTEIN YDCV"/>
    <property type="match status" value="1"/>
</dbReference>
<evidence type="ECO:0000259" key="9">
    <source>
        <dbReference type="PROSITE" id="PS50928"/>
    </source>
</evidence>
<evidence type="ECO:0000256" key="7">
    <source>
        <dbReference type="ARBA" id="ARBA00023136"/>
    </source>
</evidence>